<accession>A0A074RSV4</accession>
<organism evidence="1 2">
    <name type="scientific">Rhizoctonia solani 123E</name>
    <dbReference type="NCBI Taxonomy" id="1423351"/>
    <lineage>
        <taxon>Eukaryota</taxon>
        <taxon>Fungi</taxon>
        <taxon>Dikarya</taxon>
        <taxon>Basidiomycota</taxon>
        <taxon>Agaricomycotina</taxon>
        <taxon>Agaricomycetes</taxon>
        <taxon>Cantharellales</taxon>
        <taxon>Ceratobasidiaceae</taxon>
        <taxon>Rhizoctonia</taxon>
    </lineage>
</organism>
<dbReference type="STRING" id="1423351.A0A074RSV4"/>
<proteinExistence type="predicted"/>
<dbReference type="OrthoDB" id="3229878at2759"/>
<evidence type="ECO:0000313" key="1">
    <source>
        <dbReference type="EMBL" id="KEP48400.1"/>
    </source>
</evidence>
<comment type="caution">
    <text evidence="1">The sequence shown here is derived from an EMBL/GenBank/DDBJ whole genome shotgun (WGS) entry which is preliminary data.</text>
</comment>
<dbReference type="SUPFAM" id="SSF81383">
    <property type="entry name" value="F-box domain"/>
    <property type="match status" value="1"/>
</dbReference>
<gene>
    <name evidence="1" type="ORF">V565_125620</name>
</gene>
<dbReference type="InterPro" id="IPR036047">
    <property type="entry name" value="F-box-like_dom_sf"/>
</dbReference>
<sequence>MMGTRGYMAYRYKGKYYREYISDSAYPFGYGVDILRSIPRNPAVLKKWIAEKASRCSARESEPDDEVYTDASWTLGDTWIQWTYVIDLDNQVLTVNGVLHFKFSHLPPALTKGSKLGFVDYLRKDEQPPWPEIPERYLTSIDLWPELKFEAEKAQQVYTALQPTVVALSEWNAPTWDTLSVSQHLSVSLIKTLVYDHSDELALCYFPSTWMKLGVFCWDVANAAATSHLLCPPESTSPKSDMIYVFDINLPEKDEFLSKLNAHYYLQHKRTMCRYDWFRGCLFTFFPRLDDPAYMTLKVAQMVQRLRKKRRTHGVGIIMSGWHVVAVTVNGSEVRHSPVLELHDGKELKDGALLLIHLLSPTFTRSKAPWLASLSPHPHNTPTILPDEVLRHIIYFTDFDTYLCLPLVSRYFRSIYLAHPRIGNNTLLSYECPSLNSEPTFRVQSTSSLDSQLATLKRIKVSMPESKKALPLWKYHTKPCFVRPVFNAGLAGMFQCHQTGTKSVAPAPITTEGTKTTQIFLKPRLFSDMMVSSKHPNMRVQALDGIWKMVGVDGELEEGPEAGGE</sequence>
<protein>
    <submittedName>
        <fullName evidence="1">CHD5 domain protein</fullName>
    </submittedName>
</protein>
<dbReference type="Proteomes" id="UP000027456">
    <property type="component" value="Unassembled WGS sequence"/>
</dbReference>
<evidence type="ECO:0000313" key="2">
    <source>
        <dbReference type="Proteomes" id="UP000027456"/>
    </source>
</evidence>
<dbReference type="EMBL" id="AZST01000520">
    <property type="protein sequence ID" value="KEP48400.1"/>
    <property type="molecule type" value="Genomic_DNA"/>
</dbReference>
<reference evidence="1 2" key="1">
    <citation type="submission" date="2013-12" db="EMBL/GenBank/DDBJ databases">
        <authorList>
            <person name="Cubeta M."/>
            <person name="Pakala S."/>
            <person name="Fedorova N."/>
            <person name="Thomas E."/>
            <person name="Dean R."/>
            <person name="Jabaji S."/>
            <person name="Neate S."/>
            <person name="Toda T."/>
            <person name="Tavantzis S."/>
            <person name="Vilgalys R."/>
            <person name="Bharathan N."/>
            <person name="Pakala S."/>
            <person name="Losada L.S."/>
            <person name="Zafar N."/>
            <person name="Nierman W."/>
        </authorList>
    </citation>
    <scope>NUCLEOTIDE SEQUENCE [LARGE SCALE GENOMIC DNA]</scope>
    <source>
        <strain evidence="1 2">123E</strain>
    </source>
</reference>
<dbReference type="CDD" id="cd09917">
    <property type="entry name" value="F-box_SF"/>
    <property type="match status" value="1"/>
</dbReference>
<name>A0A074RSV4_9AGAM</name>
<keyword evidence="2" id="KW-1185">Reference proteome</keyword>
<dbReference type="HOGENOM" id="CLU_037547_0_0_1"/>
<dbReference type="AlphaFoldDB" id="A0A074RSV4"/>